<dbReference type="InterPro" id="IPR042855">
    <property type="entry name" value="V_SNARE_CC"/>
</dbReference>
<protein>
    <submittedName>
        <fullName evidence="1">SNAP receptor</fullName>
    </submittedName>
</protein>
<evidence type="ECO:0000313" key="2">
    <source>
        <dbReference type="Proteomes" id="UP001363151"/>
    </source>
</evidence>
<sequence>MKVLHVAIMRFTRDTPEPVVLCQEADLSSFGFFEKSTVKQMLQFFSKTVVSRVKAGQRITIEQEQMKEYQVHCFVNSEGLAATTTCDKEYPARAAFNMLGQLMEQFGAACPGWQAEARAEACEFPALADALKRAQDPAAFDKIIKIQNDLDDTTAVLHQTIDNLLERGEKLDNLVERSDDLSKQSKMFYKQARKTNSCCVIS</sequence>
<dbReference type="GO" id="GO:0005794">
    <property type="term" value="C:Golgi apparatus"/>
    <property type="evidence" value="ECO:0007669"/>
    <property type="project" value="TreeGrafter"/>
</dbReference>
<dbReference type="EMBL" id="JBBJCI010000082">
    <property type="protein sequence ID" value="KAK7249150.1"/>
    <property type="molecule type" value="Genomic_DNA"/>
</dbReference>
<dbReference type="PROSITE" id="PS50892">
    <property type="entry name" value="V_SNARE"/>
    <property type="match status" value="1"/>
</dbReference>
<dbReference type="InterPro" id="IPR011012">
    <property type="entry name" value="Longin-like_dom_sf"/>
</dbReference>
<dbReference type="Gene3D" id="1.20.5.110">
    <property type="match status" value="1"/>
</dbReference>
<dbReference type="Proteomes" id="UP001363151">
    <property type="component" value="Unassembled WGS sequence"/>
</dbReference>
<gene>
    <name evidence="1" type="primary">YKT6</name>
    <name evidence="1" type="ORF">SO694_00045220</name>
</gene>
<dbReference type="PRINTS" id="PR00219">
    <property type="entry name" value="SYNAPTOBREVN"/>
</dbReference>
<reference evidence="1 2" key="1">
    <citation type="submission" date="2024-03" db="EMBL/GenBank/DDBJ databases">
        <title>Aureococcus anophagefferens CCMP1851 and Kratosvirus quantuckense: Draft genome of a second virus-susceptible host strain in the model system.</title>
        <authorList>
            <person name="Chase E."/>
            <person name="Truchon A.R."/>
            <person name="Schepens W."/>
            <person name="Wilhelm S.W."/>
        </authorList>
    </citation>
    <scope>NUCLEOTIDE SEQUENCE [LARGE SCALE GENOMIC DNA]</scope>
    <source>
        <strain evidence="1 2">CCMP1851</strain>
    </source>
</reference>
<dbReference type="Gene3D" id="3.30.450.50">
    <property type="entry name" value="Longin domain"/>
    <property type="match status" value="1"/>
</dbReference>
<organism evidence="1 2">
    <name type="scientific">Aureococcus anophagefferens</name>
    <name type="common">Harmful bloom alga</name>
    <dbReference type="NCBI Taxonomy" id="44056"/>
    <lineage>
        <taxon>Eukaryota</taxon>
        <taxon>Sar</taxon>
        <taxon>Stramenopiles</taxon>
        <taxon>Ochrophyta</taxon>
        <taxon>Pelagophyceae</taxon>
        <taxon>Pelagomonadales</taxon>
        <taxon>Pelagomonadaceae</taxon>
        <taxon>Aureococcus</taxon>
    </lineage>
</organism>
<dbReference type="PROSITE" id="PS50859">
    <property type="entry name" value="LONGIN"/>
    <property type="match status" value="1"/>
</dbReference>
<accession>A0ABR1G775</accession>
<dbReference type="PANTHER" id="PTHR45806">
    <property type="entry name" value="SYNAPTOBREVIN HOMOLOG YKT6"/>
    <property type="match status" value="1"/>
</dbReference>
<dbReference type="InterPro" id="IPR001388">
    <property type="entry name" value="Synaptobrevin-like"/>
</dbReference>
<dbReference type="Pfam" id="PF00957">
    <property type="entry name" value="Synaptobrevin"/>
    <property type="match status" value="1"/>
</dbReference>
<dbReference type="GO" id="GO:0006888">
    <property type="term" value="P:endoplasmic reticulum to Golgi vesicle-mediated transport"/>
    <property type="evidence" value="ECO:0007669"/>
    <property type="project" value="TreeGrafter"/>
</dbReference>
<dbReference type="CDD" id="cd14824">
    <property type="entry name" value="Longin"/>
    <property type="match status" value="1"/>
</dbReference>
<comment type="caution">
    <text evidence="1">The sequence shown here is derived from an EMBL/GenBank/DDBJ whole genome shotgun (WGS) entry which is preliminary data.</text>
</comment>
<name>A0ABR1G775_AURAN</name>
<proteinExistence type="predicted"/>
<dbReference type="SMART" id="SM01270">
    <property type="entry name" value="Longin"/>
    <property type="match status" value="1"/>
</dbReference>
<dbReference type="PANTHER" id="PTHR45806:SF1">
    <property type="entry name" value="SYNAPTOBREVIN HOMOLOG YKT6"/>
    <property type="match status" value="1"/>
</dbReference>
<dbReference type="InterPro" id="IPR010908">
    <property type="entry name" value="Longin_dom"/>
</dbReference>
<dbReference type="GO" id="GO:0005484">
    <property type="term" value="F:SNAP receptor activity"/>
    <property type="evidence" value="ECO:0007669"/>
    <property type="project" value="TreeGrafter"/>
</dbReference>
<keyword evidence="1" id="KW-0675">Receptor</keyword>
<dbReference type="GO" id="GO:0016020">
    <property type="term" value="C:membrane"/>
    <property type="evidence" value="ECO:0007669"/>
    <property type="project" value="InterPro"/>
</dbReference>
<dbReference type="SUPFAM" id="SSF64356">
    <property type="entry name" value="SNARE-like"/>
    <property type="match status" value="1"/>
</dbReference>
<dbReference type="KEGG" id="aaf:AURANDRAFT_58604"/>
<dbReference type="Pfam" id="PF13774">
    <property type="entry name" value="Longin"/>
    <property type="match status" value="1"/>
</dbReference>
<evidence type="ECO:0000313" key="1">
    <source>
        <dbReference type="EMBL" id="KAK7249150.1"/>
    </source>
</evidence>
<dbReference type="SUPFAM" id="SSF58038">
    <property type="entry name" value="SNARE fusion complex"/>
    <property type="match status" value="1"/>
</dbReference>
<keyword evidence="2" id="KW-1185">Reference proteome</keyword>